<evidence type="ECO:0000313" key="2">
    <source>
        <dbReference type="Proteomes" id="UP001059617"/>
    </source>
</evidence>
<gene>
    <name evidence="1" type="ORF">Dfulv_24960</name>
</gene>
<name>A0ABY5VMW0_9ACTN</name>
<keyword evidence="1" id="KW-0808">Transferase</keyword>
<protein>
    <submittedName>
        <fullName evidence="1">Uridine kinase</fullName>
    </submittedName>
</protein>
<accession>A0ABY5VMW0</accession>
<evidence type="ECO:0000313" key="1">
    <source>
        <dbReference type="EMBL" id="UWP78440.1"/>
    </source>
</evidence>
<dbReference type="Proteomes" id="UP001059617">
    <property type="component" value="Chromosome"/>
</dbReference>
<dbReference type="InterPro" id="IPR027417">
    <property type="entry name" value="P-loop_NTPase"/>
</dbReference>
<reference evidence="1" key="2">
    <citation type="submission" date="2022-09" db="EMBL/GenBank/DDBJ databases">
        <title>Biosynthetic gene clusters of Dactylosporangioum fulvum.</title>
        <authorList>
            <person name="Caradec T."/>
        </authorList>
    </citation>
    <scope>NUCLEOTIDE SEQUENCE</scope>
    <source>
        <strain evidence="1">NRRL B-16292</strain>
    </source>
</reference>
<keyword evidence="1" id="KW-0418">Kinase</keyword>
<proteinExistence type="predicted"/>
<organism evidence="1 2">
    <name type="scientific">Dactylosporangium fulvum</name>
    <dbReference type="NCBI Taxonomy" id="53359"/>
    <lineage>
        <taxon>Bacteria</taxon>
        <taxon>Bacillati</taxon>
        <taxon>Actinomycetota</taxon>
        <taxon>Actinomycetes</taxon>
        <taxon>Micromonosporales</taxon>
        <taxon>Micromonosporaceae</taxon>
        <taxon>Dactylosporangium</taxon>
    </lineage>
</organism>
<reference evidence="1" key="1">
    <citation type="submission" date="2021-04" db="EMBL/GenBank/DDBJ databases">
        <authorList>
            <person name="Hartkoorn R.C."/>
            <person name="Beaudoing E."/>
            <person name="Hot D."/>
        </authorList>
    </citation>
    <scope>NUCLEOTIDE SEQUENCE</scope>
    <source>
        <strain evidence="1">NRRL B-16292</strain>
    </source>
</reference>
<dbReference type="RefSeq" id="WP_259855531.1">
    <property type="nucleotide sequence ID" value="NZ_CP073720.1"/>
</dbReference>
<sequence length="211" mass="22887">MKAQPVTLEALVDDLISRIDRLDPAAAPRPRIGVDGPATAFGDDLAARLVAALHDRGTFALHVPADGFLRARSLRLERGRTNPDAFYEDWLDLRALTREVLAPAGPGGTGRVLPSLRDPVTDRATRAGYVEIPDGGAVVVSGTLLLGAGLDFDLAVHLTQSDAALTRRTPPDQQWQLPAYTRYRDEVMPEYLADLVVRADDPRHPALVVDD</sequence>
<dbReference type="GO" id="GO:0016301">
    <property type="term" value="F:kinase activity"/>
    <property type="evidence" value="ECO:0007669"/>
    <property type="project" value="UniProtKB-KW"/>
</dbReference>
<dbReference type="EMBL" id="CP073720">
    <property type="protein sequence ID" value="UWP78440.1"/>
    <property type="molecule type" value="Genomic_DNA"/>
</dbReference>
<keyword evidence="2" id="KW-1185">Reference proteome</keyword>
<dbReference type="Gene3D" id="3.40.50.300">
    <property type="entry name" value="P-loop containing nucleotide triphosphate hydrolases"/>
    <property type="match status" value="1"/>
</dbReference>